<keyword evidence="2" id="KW-0732">Signal</keyword>
<sequence>MQCRTLVRCTLLFQFGVAQYIFSNRNDLSFLLFQTLLRPTPLQPAWSANPVESLKSIERPQAAPRTCTKTSAVALSKYIIPSHTSTSPARCRRTINNCGTAQTTDRPECYQRPSGLPIGTLPGRRADP</sequence>
<keyword evidence="4" id="KW-1185">Reference proteome</keyword>
<organism evidence="3">
    <name type="scientific">Mytilinidion resinicola</name>
    <dbReference type="NCBI Taxonomy" id="574789"/>
    <lineage>
        <taxon>Eukaryota</taxon>
        <taxon>Fungi</taxon>
        <taxon>Dikarya</taxon>
        <taxon>Ascomycota</taxon>
        <taxon>Pezizomycotina</taxon>
        <taxon>Dothideomycetes</taxon>
        <taxon>Pleosporomycetidae</taxon>
        <taxon>Mytilinidiales</taxon>
        <taxon>Mytilinidiaceae</taxon>
        <taxon>Mytilinidion</taxon>
    </lineage>
</organism>
<dbReference type="GeneID" id="54454868"/>
<evidence type="ECO:0000256" key="2">
    <source>
        <dbReference type="SAM" id="SignalP"/>
    </source>
</evidence>
<reference evidence="3 5" key="1">
    <citation type="journal article" date="2020" name="Stud. Mycol.">
        <title>101 Dothideomycetes genomes: a test case for predicting lifestyles and emergence of pathogens.</title>
        <authorList>
            <person name="Haridas S."/>
            <person name="Albert R."/>
            <person name="Binder M."/>
            <person name="Bloem J."/>
            <person name="Labutti K."/>
            <person name="Salamov A."/>
            <person name="Andreopoulos B."/>
            <person name="Baker S."/>
            <person name="Barry K."/>
            <person name="Bills G."/>
            <person name="Bluhm B."/>
            <person name="Cannon C."/>
            <person name="Castanera R."/>
            <person name="Culley D."/>
            <person name="Daum C."/>
            <person name="Ezra D."/>
            <person name="Gonzalez J."/>
            <person name="Henrissat B."/>
            <person name="Kuo A."/>
            <person name="Liang C."/>
            <person name="Lipzen A."/>
            <person name="Lutzoni F."/>
            <person name="Magnuson J."/>
            <person name="Mondo S."/>
            <person name="Nolan M."/>
            <person name="Ohm R."/>
            <person name="Pangilinan J."/>
            <person name="Park H.-J."/>
            <person name="Ramirez L."/>
            <person name="Alfaro M."/>
            <person name="Sun H."/>
            <person name="Tritt A."/>
            <person name="Yoshinaga Y."/>
            <person name="Zwiers L.-H."/>
            <person name="Turgeon B."/>
            <person name="Goodwin S."/>
            <person name="Spatafora J."/>
            <person name="Crous P."/>
            <person name="Grigoriev I."/>
        </authorList>
    </citation>
    <scope>NUCLEOTIDE SEQUENCE</scope>
    <source>
        <strain evidence="3 5">CBS 304.34</strain>
    </source>
</reference>
<dbReference type="RefSeq" id="XP_033578624.1">
    <property type="nucleotide sequence ID" value="XM_033713975.1"/>
</dbReference>
<evidence type="ECO:0008006" key="6">
    <source>
        <dbReference type="Google" id="ProtNLM"/>
    </source>
</evidence>
<reference evidence="5" key="3">
    <citation type="submission" date="2025-04" db="UniProtKB">
        <authorList>
            <consortium name="RefSeq"/>
        </authorList>
    </citation>
    <scope>IDENTIFICATION</scope>
    <source>
        <strain evidence="5">CBS 304.34</strain>
    </source>
</reference>
<protein>
    <recommendedName>
        <fullName evidence="6">Secreted protein</fullName>
    </recommendedName>
</protein>
<name>A0A6A6YS84_9PEZI</name>
<dbReference type="AlphaFoldDB" id="A0A6A6YS84"/>
<evidence type="ECO:0000313" key="5">
    <source>
        <dbReference type="RefSeq" id="XP_033578624.1"/>
    </source>
</evidence>
<accession>A0A6A6YS84</accession>
<feature type="chain" id="PRO_5044629348" description="Secreted protein" evidence="2">
    <location>
        <begin position="19"/>
        <end position="128"/>
    </location>
</feature>
<proteinExistence type="predicted"/>
<dbReference type="Proteomes" id="UP000504636">
    <property type="component" value="Unplaced"/>
</dbReference>
<evidence type="ECO:0000256" key="1">
    <source>
        <dbReference type="SAM" id="MobiDB-lite"/>
    </source>
</evidence>
<gene>
    <name evidence="3 5" type="ORF">BDZ99DRAFT_278769</name>
</gene>
<evidence type="ECO:0000313" key="3">
    <source>
        <dbReference type="EMBL" id="KAF2811660.1"/>
    </source>
</evidence>
<dbReference type="EMBL" id="MU003698">
    <property type="protein sequence ID" value="KAF2811660.1"/>
    <property type="molecule type" value="Genomic_DNA"/>
</dbReference>
<evidence type="ECO:0000313" key="4">
    <source>
        <dbReference type="Proteomes" id="UP000504636"/>
    </source>
</evidence>
<feature type="region of interest" description="Disordered" evidence="1">
    <location>
        <begin position="102"/>
        <end position="128"/>
    </location>
</feature>
<reference evidence="5" key="2">
    <citation type="submission" date="2020-04" db="EMBL/GenBank/DDBJ databases">
        <authorList>
            <consortium name="NCBI Genome Project"/>
        </authorList>
    </citation>
    <scope>NUCLEOTIDE SEQUENCE</scope>
    <source>
        <strain evidence="5">CBS 304.34</strain>
    </source>
</reference>
<feature type="signal peptide" evidence="2">
    <location>
        <begin position="1"/>
        <end position="18"/>
    </location>
</feature>